<protein>
    <submittedName>
        <fullName evidence="1">Uncharacterized protein</fullName>
    </submittedName>
</protein>
<dbReference type="Proteomes" id="UP000607653">
    <property type="component" value="Unassembled WGS sequence"/>
</dbReference>
<proteinExistence type="predicted"/>
<gene>
    <name evidence="1" type="ORF">HUJ06_008429</name>
</gene>
<evidence type="ECO:0000313" key="1">
    <source>
        <dbReference type="EMBL" id="DAD37788.1"/>
    </source>
</evidence>
<keyword evidence="2" id="KW-1185">Reference proteome</keyword>
<dbReference type="EMBL" id="DUZY01000004">
    <property type="protein sequence ID" value="DAD37788.1"/>
    <property type="molecule type" value="Genomic_DNA"/>
</dbReference>
<reference evidence="1 2" key="1">
    <citation type="journal article" date="2020" name="Mol. Biol. Evol.">
        <title>Distinct Expression and Methylation Patterns for Genes with Different Fates following a Single Whole-Genome Duplication in Flowering Plants.</title>
        <authorList>
            <person name="Shi T."/>
            <person name="Rahmani R.S."/>
            <person name="Gugger P.F."/>
            <person name="Wang M."/>
            <person name="Li H."/>
            <person name="Zhang Y."/>
            <person name="Li Z."/>
            <person name="Wang Q."/>
            <person name="Van de Peer Y."/>
            <person name="Marchal K."/>
            <person name="Chen J."/>
        </authorList>
    </citation>
    <scope>NUCLEOTIDE SEQUENCE [LARGE SCALE GENOMIC DNA]</scope>
    <source>
        <tissue evidence="1">Leaf</tissue>
    </source>
</reference>
<evidence type="ECO:0000313" key="2">
    <source>
        <dbReference type="Proteomes" id="UP000607653"/>
    </source>
</evidence>
<organism evidence="1 2">
    <name type="scientific">Nelumbo nucifera</name>
    <name type="common">Sacred lotus</name>
    <dbReference type="NCBI Taxonomy" id="4432"/>
    <lineage>
        <taxon>Eukaryota</taxon>
        <taxon>Viridiplantae</taxon>
        <taxon>Streptophyta</taxon>
        <taxon>Embryophyta</taxon>
        <taxon>Tracheophyta</taxon>
        <taxon>Spermatophyta</taxon>
        <taxon>Magnoliopsida</taxon>
        <taxon>Proteales</taxon>
        <taxon>Nelumbonaceae</taxon>
        <taxon>Nelumbo</taxon>
    </lineage>
</organism>
<comment type="caution">
    <text evidence="1">The sequence shown here is derived from an EMBL/GenBank/DDBJ whole genome shotgun (WGS) entry which is preliminary data.</text>
</comment>
<name>A0A822Z8G1_NELNU</name>
<dbReference type="AlphaFoldDB" id="A0A822Z8G1"/>
<accession>A0A822Z8G1</accession>
<sequence>MSKRSHKRFADEMGLLTEDFQIGGADNNKETIVINCTIQQRFLDGKAHMAGGSSHCTAQLTEYRKMGTPTEGKALERAGWLVRNERSISRSTGFYAPIPSYMGHMAEGAEACLIH</sequence>